<dbReference type="PANTHER" id="PTHR12854:SF7">
    <property type="entry name" value="ATAXIN-2 HOMOLOG"/>
    <property type="match status" value="1"/>
</dbReference>
<name>A0A6A6UWD3_9PLEO</name>
<feature type="compositionally biased region" description="Basic and acidic residues" evidence="1">
    <location>
        <begin position="328"/>
        <end position="342"/>
    </location>
</feature>
<feature type="domain" description="LsmAD" evidence="2">
    <location>
        <begin position="188"/>
        <end position="260"/>
    </location>
</feature>
<evidence type="ECO:0000313" key="4">
    <source>
        <dbReference type="Proteomes" id="UP000799440"/>
    </source>
</evidence>
<accession>A0A6A6UWD3</accession>
<dbReference type="SMART" id="SM01272">
    <property type="entry name" value="LsmAD"/>
    <property type="match status" value="1"/>
</dbReference>
<proteinExistence type="predicted"/>
<dbReference type="GO" id="GO:0034063">
    <property type="term" value="P:stress granule assembly"/>
    <property type="evidence" value="ECO:0007669"/>
    <property type="project" value="TreeGrafter"/>
</dbReference>
<dbReference type="Pfam" id="PF06741">
    <property type="entry name" value="LsmAD"/>
    <property type="match status" value="1"/>
</dbReference>
<dbReference type="InterPro" id="IPR025852">
    <property type="entry name" value="SM_dom_ATX"/>
</dbReference>
<dbReference type="PANTHER" id="PTHR12854">
    <property type="entry name" value="ATAXIN 2-RELATED"/>
    <property type="match status" value="1"/>
</dbReference>
<feature type="compositionally biased region" description="Low complexity" evidence="1">
    <location>
        <begin position="515"/>
        <end position="526"/>
    </location>
</feature>
<feature type="compositionally biased region" description="Polar residues" evidence="1">
    <location>
        <begin position="964"/>
        <end position="1006"/>
    </location>
</feature>
<dbReference type="Proteomes" id="UP000799440">
    <property type="component" value="Unassembled WGS sequence"/>
</dbReference>
<feature type="region of interest" description="Disordered" evidence="1">
    <location>
        <begin position="123"/>
        <end position="142"/>
    </location>
</feature>
<protein>
    <recommendedName>
        <fullName evidence="2">LsmAD domain-containing protein</fullName>
    </recommendedName>
</protein>
<evidence type="ECO:0000259" key="2">
    <source>
        <dbReference type="SMART" id="SM01272"/>
    </source>
</evidence>
<feature type="compositionally biased region" description="Polar residues" evidence="1">
    <location>
        <begin position="368"/>
        <end position="379"/>
    </location>
</feature>
<feature type="compositionally biased region" description="Low complexity" evidence="1">
    <location>
        <begin position="473"/>
        <end position="500"/>
    </location>
</feature>
<feature type="region of interest" description="Disordered" evidence="1">
    <location>
        <begin position="465"/>
        <end position="545"/>
    </location>
</feature>
<dbReference type="AlphaFoldDB" id="A0A6A6UWD3"/>
<dbReference type="InterPro" id="IPR009604">
    <property type="entry name" value="LsmAD_domain"/>
</dbReference>
<keyword evidence="4" id="KW-1185">Reference proteome</keyword>
<sequence length="1028" mass="110869">MNTPNGVVHTSKPGAILPSVTDSASMKHMNDRMMFLLASLTGHVGHITLKNGEQYTGVLSGSALDPTNTKYVFKMVKRVHPTGEAQPNGTSEASGEYVGEGDSHVRAFDVADVAQYSVPQVALDKSPGKHQNGVSGFRTDTDISGNATIRERHLQRWDPTADADVDHSLEASAASTRWDQFATNEKLFGVKSNYDESFYTTTIDRSNPQYAQRAAYAERMAREIEGSQAFNDHIREERGMAPVDDKGMDEESKYSGVQREFPPLQNFAANRYTPPARRAPTGQPTVPGAPVDPAIISSQLARPETVATKSTPPPVISKEETGVPAAPKLERGNPDIIHDSKGAPKAAPEPAKDASSNVAGASAPPPTEQIQPDSSSSKPVTGEASGRKLERELAHQFKQFANTEKLRISERQRHIAKESKLVKINDLKKFALNFKLSKPLPSDLVPILAKDESKQREIVEKARRAVQEKTSSAQAAPAAADAKPTPVTNVANTASAANTSKPMPSHPTPNGPMERQQGQRPRPQQPFYGSGTARGPAALSNMGLGPRGTGMLGPRLAQNQQQYKQQGAMPYNGIPHPIPVQDKMAEFGMATPHSVPSTTSSGVQTPTSGVSALRFNVRAPDFKPNPAASTFQPVSNNMSAKSSPRPDSSPNPATPAKSEAPRAPTPLTAFPISKPSSSTELLDWDENFNPVKRLLNEKYKESEKVQIAGNGGIPNSYRTPPTWDFPTTNANKGYLAMFETVTVSAPITHPMMLAGPGPHQHQLPMHLQGPPSQIQSPHHTPRHMPVLPHPGQGGHPQFEGHAMQYSHSQSSVHPSPRPMQSYMYNAQPTVPNFPQQGQMAPYMSPVVQHGTIRHHNGQQFVGPPVPGMGGQMMTNQPSNGPYMGMAGNVQVMYPGAPVPGYSQYPGQMVPAGPNGYGSPRPTAPMMHHQGSQQGHPQQPAAFMPQGGPMYGQMPPGAMPPMRQVSYQQAHQGQHYSPQQHHGFPQQVQRGTPSSSYSQPMIQQHSMPPQGGPPTGPANHNAEVKEESK</sequence>
<feature type="region of interest" description="Disordered" evidence="1">
    <location>
        <begin position="272"/>
        <end position="390"/>
    </location>
</feature>
<dbReference type="InterPro" id="IPR045117">
    <property type="entry name" value="ATXN2-like"/>
</dbReference>
<evidence type="ECO:0000256" key="1">
    <source>
        <dbReference type="SAM" id="MobiDB-lite"/>
    </source>
</evidence>
<dbReference type="GO" id="GO:0010494">
    <property type="term" value="C:cytoplasmic stress granule"/>
    <property type="evidence" value="ECO:0007669"/>
    <property type="project" value="TreeGrafter"/>
</dbReference>
<feature type="compositionally biased region" description="Polar residues" evidence="1">
    <location>
        <begin position="627"/>
        <end position="646"/>
    </location>
</feature>
<gene>
    <name evidence="3" type="ORF">M011DRAFT_266920</name>
</gene>
<dbReference type="Pfam" id="PF14438">
    <property type="entry name" value="SM-ATX"/>
    <property type="match status" value="1"/>
</dbReference>
<evidence type="ECO:0000313" key="3">
    <source>
        <dbReference type="EMBL" id="KAF2742455.1"/>
    </source>
</evidence>
<reference evidence="3" key="1">
    <citation type="journal article" date="2020" name="Stud. Mycol.">
        <title>101 Dothideomycetes genomes: a test case for predicting lifestyles and emergence of pathogens.</title>
        <authorList>
            <person name="Haridas S."/>
            <person name="Albert R."/>
            <person name="Binder M."/>
            <person name="Bloem J."/>
            <person name="Labutti K."/>
            <person name="Salamov A."/>
            <person name="Andreopoulos B."/>
            <person name="Baker S."/>
            <person name="Barry K."/>
            <person name="Bills G."/>
            <person name="Bluhm B."/>
            <person name="Cannon C."/>
            <person name="Castanera R."/>
            <person name="Culley D."/>
            <person name="Daum C."/>
            <person name="Ezra D."/>
            <person name="Gonzalez J."/>
            <person name="Henrissat B."/>
            <person name="Kuo A."/>
            <person name="Liang C."/>
            <person name="Lipzen A."/>
            <person name="Lutzoni F."/>
            <person name="Magnuson J."/>
            <person name="Mondo S."/>
            <person name="Nolan M."/>
            <person name="Ohm R."/>
            <person name="Pangilinan J."/>
            <person name="Park H.-J."/>
            <person name="Ramirez L."/>
            <person name="Alfaro M."/>
            <person name="Sun H."/>
            <person name="Tritt A."/>
            <person name="Yoshinaga Y."/>
            <person name="Zwiers L.-H."/>
            <person name="Turgeon B."/>
            <person name="Goodwin S."/>
            <person name="Spatafora J."/>
            <person name="Crous P."/>
            <person name="Grigoriev I."/>
        </authorList>
    </citation>
    <scope>NUCLEOTIDE SEQUENCE</scope>
    <source>
        <strain evidence="3">CBS 119925</strain>
    </source>
</reference>
<dbReference type="EMBL" id="MU006608">
    <property type="protein sequence ID" value="KAF2742455.1"/>
    <property type="molecule type" value="Genomic_DNA"/>
</dbReference>
<organism evidence="3 4">
    <name type="scientific">Sporormia fimetaria CBS 119925</name>
    <dbReference type="NCBI Taxonomy" id="1340428"/>
    <lineage>
        <taxon>Eukaryota</taxon>
        <taxon>Fungi</taxon>
        <taxon>Dikarya</taxon>
        <taxon>Ascomycota</taxon>
        <taxon>Pezizomycotina</taxon>
        <taxon>Dothideomycetes</taxon>
        <taxon>Pleosporomycetidae</taxon>
        <taxon>Pleosporales</taxon>
        <taxon>Sporormiaceae</taxon>
        <taxon>Sporormia</taxon>
    </lineage>
</organism>
<feature type="compositionally biased region" description="Low complexity" evidence="1">
    <location>
        <begin position="924"/>
        <end position="961"/>
    </location>
</feature>
<feature type="region of interest" description="Disordered" evidence="1">
    <location>
        <begin position="913"/>
        <end position="1028"/>
    </location>
</feature>
<dbReference type="GO" id="GO:0003729">
    <property type="term" value="F:mRNA binding"/>
    <property type="evidence" value="ECO:0007669"/>
    <property type="project" value="TreeGrafter"/>
</dbReference>
<feature type="compositionally biased region" description="Low complexity" evidence="1">
    <location>
        <begin position="343"/>
        <end position="356"/>
    </location>
</feature>
<feature type="region of interest" description="Disordered" evidence="1">
    <location>
        <begin position="620"/>
        <end position="678"/>
    </location>
</feature>
<dbReference type="OrthoDB" id="2275718at2759"/>